<evidence type="ECO:0000313" key="2">
    <source>
        <dbReference type="EMBL" id="AGA92419.1"/>
    </source>
</evidence>
<dbReference type="HOGENOM" id="CLU_037612_5_3_6"/>
<dbReference type="Pfam" id="PF01656">
    <property type="entry name" value="CbiA"/>
    <property type="match status" value="1"/>
</dbReference>
<dbReference type="Proteomes" id="UP000010816">
    <property type="component" value="Plasmid pTHIMO01"/>
</dbReference>
<dbReference type="InterPro" id="IPR027417">
    <property type="entry name" value="P-loop_NTPase"/>
</dbReference>
<accession>L0H495</accession>
<dbReference type="CDD" id="cd02042">
    <property type="entry name" value="ParAB_family"/>
    <property type="match status" value="1"/>
</dbReference>
<dbReference type="SUPFAM" id="SSF52540">
    <property type="entry name" value="P-loop containing nucleoside triphosphate hydrolases"/>
    <property type="match status" value="1"/>
</dbReference>
<dbReference type="InterPro" id="IPR050678">
    <property type="entry name" value="DNA_Partitioning_ATPase"/>
</dbReference>
<sequence length="222" mass="23530">MGEPPEMEQRQPGPRPVLLWHQKGGTGKTTLAVGCAAALAGLGRRVLLLDLDPQANAAAWGERFADALGVQVRCDSGLDLARRLGVDGPGLGAGFDDVLVDCPPTIGEHTLDIITAGDLLLIPARPAWPDIWALERVAVLLDDLRTRGDAPRATVIFNQVRDEDLHPFQAGAAELGFNVSEIAIPADAAWPALFTGGLPPPLIRTLLMEISPHLRPVCSADA</sequence>
<geneLocation type="plasmid" evidence="2 3">
    <name>pTHIMO01</name>
</geneLocation>
<dbReference type="InterPro" id="IPR002586">
    <property type="entry name" value="CobQ/CobB/MinD/ParA_Nub-bd_dom"/>
</dbReference>
<dbReference type="Gene3D" id="3.40.50.300">
    <property type="entry name" value="P-loop containing nucleotide triphosphate hydrolases"/>
    <property type="match status" value="1"/>
</dbReference>
<protein>
    <submittedName>
        <fullName evidence="2">ATPase involved in chromosome partitioning</fullName>
    </submittedName>
</protein>
<name>L0H495_9GAMM</name>
<evidence type="ECO:0000313" key="3">
    <source>
        <dbReference type="Proteomes" id="UP000010816"/>
    </source>
</evidence>
<keyword evidence="3" id="KW-1185">Reference proteome</keyword>
<dbReference type="AlphaFoldDB" id="L0H495"/>
<organism evidence="2 3">
    <name type="scientific">Thioflavicoccus mobilis 8321</name>
    <dbReference type="NCBI Taxonomy" id="765912"/>
    <lineage>
        <taxon>Bacteria</taxon>
        <taxon>Pseudomonadati</taxon>
        <taxon>Pseudomonadota</taxon>
        <taxon>Gammaproteobacteria</taxon>
        <taxon>Chromatiales</taxon>
        <taxon>Chromatiaceae</taxon>
        <taxon>Thioflavicoccus</taxon>
    </lineage>
</organism>
<dbReference type="PANTHER" id="PTHR13696">
    <property type="entry name" value="P-LOOP CONTAINING NUCLEOSIDE TRIPHOSPHATE HYDROLASE"/>
    <property type="match status" value="1"/>
</dbReference>
<keyword evidence="2" id="KW-0614">Plasmid</keyword>
<gene>
    <name evidence="2" type="ORF">Thimo_3767</name>
</gene>
<dbReference type="PANTHER" id="PTHR13696:SF52">
    <property type="entry name" value="PARA FAMILY PROTEIN CT_582"/>
    <property type="match status" value="1"/>
</dbReference>
<evidence type="ECO:0000259" key="1">
    <source>
        <dbReference type="Pfam" id="PF01656"/>
    </source>
</evidence>
<dbReference type="KEGG" id="tmb:Thimo_3767"/>
<dbReference type="RefSeq" id="WP_015282538.1">
    <property type="nucleotide sequence ID" value="NC_019941.1"/>
</dbReference>
<feature type="domain" description="CobQ/CobB/MinD/ParA nucleotide binding" evidence="1">
    <location>
        <begin position="21"/>
        <end position="188"/>
    </location>
</feature>
<dbReference type="EMBL" id="CP003052">
    <property type="protein sequence ID" value="AGA92419.1"/>
    <property type="molecule type" value="Genomic_DNA"/>
</dbReference>
<proteinExistence type="predicted"/>
<reference evidence="2 3" key="1">
    <citation type="submission" date="2011-09" db="EMBL/GenBank/DDBJ databases">
        <title>Complete sequence of plasmid of Thioflavicoccus mobilis 8321.</title>
        <authorList>
            <consortium name="US DOE Joint Genome Institute"/>
            <person name="Lucas S."/>
            <person name="Han J."/>
            <person name="Lapidus A."/>
            <person name="Cheng J.-F."/>
            <person name="Goodwin L."/>
            <person name="Pitluck S."/>
            <person name="Peters L."/>
            <person name="Ovchinnikova G."/>
            <person name="Lu M."/>
            <person name="Detter J.C."/>
            <person name="Han C."/>
            <person name="Tapia R."/>
            <person name="Land M."/>
            <person name="Hauser L."/>
            <person name="Kyrpides N."/>
            <person name="Ivanova N."/>
            <person name="Pagani I."/>
            <person name="Vogl K."/>
            <person name="Liu Z."/>
            <person name="Imhoff J."/>
            <person name="Thiel V."/>
            <person name="Frigaard N.-U."/>
            <person name="Bryant D."/>
            <person name="Woyke T."/>
        </authorList>
    </citation>
    <scope>NUCLEOTIDE SEQUENCE [LARGE SCALE GENOMIC DNA]</scope>
    <source>
        <strain evidence="2 3">8321</strain>
        <plasmid evidence="3">Plasmid pTHIMO01</plasmid>
    </source>
</reference>